<dbReference type="Proteomes" id="UP000604825">
    <property type="component" value="Unassembled WGS sequence"/>
</dbReference>
<keyword evidence="4" id="KW-0812">Transmembrane</keyword>
<dbReference type="GO" id="GO:0016760">
    <property type="term" value="F:cellulose synthase (UDP-forming) activity"/>
    <property type="evidence" value="ECO:0007669"/>
    <property type="project" value="InterPro"/>
</dbReference>
<keyword evidence="5" id="KW-1133">Transmembrane helix</keyword>
<dbReference type="InterPro" id="IPR005150">
    <property type="entry name" value="Cellulose_synth"/>
</dbReference>
<accession>A0A811QDQ9</accession>
<reference evidence="8" key="1">
    <citation type="submission" date="2020-10" db="EMBL/GenBank/DDBJ databases">
        <authorList>
            <person name="Han B."/>
            <person name="Lu T."/>
            <person name="Zhao Q."/>
            <person name="Huang X."/>
            <person name="Zhao Y."/>
        </authorList>
    </citation>
    <scope>NUCLEOTIDE SEQUENCE</scope>
</reference>
<evidence type="ECO:0000313" key="8">
    <source>
        <dbReference type="EMBL" id="CAD6258910.1"/>
    </source>
</evidence>
<dbReference type="Pfam" id="PF03552">
    <property type="entry name" value="Cellulose_synt"/>
    <property type="match status" value="1"/>
</dbReference>
<keyword evidence="9" id="KW-1185">Reference proteome</keyword>
<sequence length="148" mass="16315">MAMEKKKKAKWQTTWCTASISMASETMTLEQTTCSSVQPAGARGKARKDKKDGGADGSEEPRRGLLGFFRKQSKKDKLGDGSVAGSKKGGGLYKKHQRAFELEEIEEGLEGYDELERSSLMSQKNFKKRFSQPAVFIASTLVEDDGLP</sequence>
<keyword evidence="6" id="KW-0472">Membrane</keyword>
<name>A0A811QDQ9_9POAL</name>
<evidence type="ECO:0000256" key="2">
    <source>
        <dbReference type="ARBA" id="ARBA00022676"/>
    </source>
</evidence>
<evidence type="ECO:0000256" key="7">
    <source>
        <dbReference type="SAM" id="MobiDB-lite"/>
    </source>
</evidence>
<dbReference type="GO" id="GO:0012505">
    <property type="term" value="C:endomembrane system"/>
    <property type="evidence" value="ECO:0007669"/>
    <property type="project" value="UniProtKB-SubCell"/>
</dbReference>
<dbReference type="EMBL" id="CAJGYO010000011">
    <property type="protein sequence ID" value="CAD6258910.1"/>
    <property type="molecule type" value="Genomic_DNA"/>
</dbReference>
<organism evidence="8 9">
    <name type="scientific">Miscanthus lutarioriparius</name>
    <dbReference type="NCBI Taxonomy" id="422564"/>
    <lineage>
        <taxon>Eukaryota</taxon>
        <taxon>Viridiplantae</taxon>
        <taxon>Streptophyta</taxon>
        <taxon>Embryophyta</taxon>
        <taxon>Tracheophyta</taxon>
        <taxon>Spermatophyta</taxon>
        <taxon>Magnoliopsida</taxon>
        <taxon>Liliopsida</taxon>
        <taxon>Poales</taxon>
        <taxon>Poaceae</taxon>
        <taxon>PACMAD clade</taxon>
        <taxon>Panicoideae</taxon>
        <taxon>Andropogonodae</taxon>
        <taxon>Andropogoneae</taxon>
        <taxon>Saccharinae</taxon>
        <taxon>Miscanthus</taxon>
    </lineage>
</organism>
<dbReference type="GO" id="GO:0030244">
    <property type="term" value="P:cellulose biosynthetic process"/>
    <property type="evidence" value="ECO:0007669"/>
    <property type="project" value="InterPro"/>
</dbReference>
<evidence type="ECO:0000256" key="3">
    <source>
        <dbReference type="ARBA" id="ARBA00022679"/>
    </source>
</evidence>
<evidence type="ECO:0000256" key="6">
    <source>
        <dbReference type="ARBA" id="ARBA00023136"/>
    </source>
</evidence>
<keyword evidence="2" id="KW-0328">Glycosyltransferase</keyword>
<feature type="compositionally biased region" description="Basic and acidic residues" evidence="7">
    <location>
        <begin position="49"/>
        <end position="63"/>
    </location>
</feature>
<protein>
    <submittedName>
        <fullName evidence="8">Uncharacterized protein</fullName>
    </submittedName>
</protein>
<evidence type="ECO:0000256" key="4">
    <source>
        <dbReference type="ARBA" id="ARBA00022692"/>
    </source>
</evidence>
<evidence type="ECO:0000313" key="9">
    <source>
        <dbReference type="Proteomes" id="UP000604825"/>
    </source>
</evidence>
<comment type="subcellular location">
    <subcellularLocation>
        <location evidence="1">Endomembrane system</location>
    </subcellularLocation>
</comment>
<feature type="region of interest" description="Disordered" evidence="7">
    <location>
        <begin position="32"/>
        <end position="94"/>
    </location>
</feature>
<keyword evidence="3" id="KW-0808">Transferase</keyword>
<comment type="caution">
    <text evidence="8">The sequence shown here is derived from an EMBL/GenBank/DDBJ whole genome shotgun (WGS) entry which is preliminary data.</text>
</comment>
<evidence type="ECO:0000256" key="1">
    <source>
        <dbReference type="ARBA" id="ARBA00004308"/>
    </source>
</evidence>
<gene>
    <name evidence="8" type="ORF">NCGR_LOCUS42353</name>
</gene>
<evidence type="ECO:0000256" key="5">
    <source>
        <dbReference type="ARBA" id="ARBA00022989"/>
    </source>
</evidence>
<proteinExistence type="predicted"/>
<dbReference type="GO" id="GO:0016020">
    <property type="term" value="C:membrane"/>
    <property type="evidence" value="ECO:0007669"/>
    <property type="project" value="InterPro"/>
</dbReference>
<dbReference type="AlphaFoldDB" id="A0A811QDQ9"/>